<reference evidence="2 3" key="1">
    <citation type="journal article" date="2018" name="Sci. Rep.">
        <title>Comparative analysis of the Pocillopora damicornis genome highlights role of immune system in coral evolution.</title>
        <authorList>
            <person name="Cunning R."/>
            <person name="Bay R.A."/>
            <person name="Gillette P."/>
            <person name="Baker A.C."/>
            <person name="Traylor-Knowles N."/>
        </authorList>
    </citation>
    <scope>NUCLEOTIDE SEQUENCE [LARGE SCALE GENOMIC DNA]</scope>
    <source>
        <strain evidence="2">RSMAS</strain>
        <tissue evidence="2">Whole animal</tissue>
    </source>
</reference>
<feature type="compositionally biased region" description="Polar residues" evidence="1">
    <location>
        <begin position="277"/>
        <end position="295"/>
    </location>
</feature>
<organism evidence="2 3">
    <name type="scientific">Pocillopora damicornis</name>
    <name type="common">Cauliflower coral</name>
    <name type="synonym">Millepora damicornis</name>
    <dbReference type="NCBI Taxonomy" id="46731"/>
    <lineage>
        <taxon>Eukaryota</taxon>
        <taxon>Metazoa</taxon>
        <taxon>Cnidaria</taxon>
        <taxon>Anthozoa</taxon>
        <taxon>Hexacorallia</taxon>
        <taxon>Scleractinia</taxon>
        <taxon>Astrocoeniina</taxon>
        <taxon>Pocilloporidae</taxon>
        <taxon>Pocillopora</taxon>
    </lineage>
</organism>
<dbReference type="OrthoDB" id="654211at2759"/>
<evidence type="ECO:0000313" key="3">
    <source>
        <dbReference type="Proteomes" id="UP000275408"/>
    </source>
</evidence>
<gene>
    <name evidence="2" type="ORF">pdam_00009505</name>
</gene>
<keyword evidence="3" id="KW-1185">Reference proteome</keyword>
<dbReference type="Proteomes" id="UP000275408">
    <property type="component" value="Unassembled WGS sequence"/>
</dbReference>
<evidence type="ECO:0000256" key="1">
    <source>
        <dbReference type="SAM" id="MobiDB-lite"/>
    </source>
</evidence>
<feature type="compositionally biased region" description="Basic residues" evidence="1">
    <location>
        <begin position="149"/>
        <end position="158"/>
    </location>
</feature>
<accession>A0A3M6UYE9</accession>
<name>A0A3M6UYE9_POCDA</name>
<dbReference type="AlphaFoldDB" id="A0A3M6UYE9"/>
<comment type="caution">
    <text evidence="2">The sequence shown here is derived from an EMBL/GenBank/DDBJ whole genome shotgun (WGS) entry which is preliminary data.</text>
</comment>
<feature type="region of interest" description="Disordered" evidence="1">
    <location>
        <begin position="127"/>
        <end position="158"/>
    </location>
</feature>
<proteinExistence type="predicted"/>
<dbReference type="STRING" id="46731.A0A3M6UYE9"/>
<sequence length="374" mass="40991">MGEFGETRKGQNLETIISKLSKEQPNGRRNSFMLIDSCQKKCSYRQRIYPMKINMCLCLAREISGIDHSNVMFHLGNGGHESEGEESEPDLFQCGKCKRMFTSLQKYLKHKAAKDCVQLQTHGQTSAVSPVTNGEVFDSPDENSSIHSPTRRKHDRKGIARRVSNFSSEGESVSPDIPVVVPEQVYSVPPSSFPVHIEAPPTSNFHDFSNPVVSISVAEALRSHSPVVVQPTPNFNSWNGTVSEQAENVNPPTMATSVYAQMPSAAVVNPAPVLSHQHPNQSSPAPSIGSSHVDQQWTGSRLRGLTAIQPAASPQAPVHMTRSKNGLGQPPPLVVHLKDRGMCLVFRYQTSFPPKALSLSHLEMASFYLLLSSS</sequence>
<protein>
    <submittedName>
        <fullName evidence="2">Uncharacterized protein</fullName>
    </submittedName>
</protein>
<feature type="region of interest" description="Disordered" evidence="1">
    <location>
        <begin position="274"/>
        <end position="295"/>
    </location>
</feature>
<evidence type="ECO:0000313" key="2">
    <source>
        <dbReference type="EMBL" id="RMX58702.1"/>
    </source>
</evidence>
<dbReference type="EMBL" id="RCHS01000461">
    <property type="protein sequence ID" value="RMX58702.1"/>
    <property type="molecule type" value="Genomic_DNA"/>
</dbReference>